<sequence>MSVKYEQSFGLSGSLVFVAILLATFLYPPVDPVIRVQPFPGLVGAIHMAVFPVIGIFASALANTMRTHAGAIMITLSVLGLDIFPGLYILSFALILIGGMVAVLR</sequence>
<dbReference type="AlphaFoldDB" id="A0AA37FA93"/>
<comment type="caution">
    <text evidence="2">The sequence shown here is derived from an EMBL/GenBank/DDBJ whole genome shotgun (WGS) entry which is preliminary data.</text>
</comment>
<keyword evidence="1" id="KW-1133">Transmembrane helix</keyword>
<dbReference type="EMBL" id="BMNY01000003">
    <property type="protein sequence ID" value="GGM78640.1"/>
    <property type="molecule type" value="Genomic_DNA"/>
</dbReference>
<name>A0AA37FA93_9ARCH</name>
<evidence type="ECO:0000256" key="1">
    <source>
        <dbReference type="SAM" id="Phobius"/>
    </source>
</evidence>
<dbReference type="Proteomes" id="UP000632195">
    <property type="component" value="Unassembled WGS sequence"/>
</dbReference>
<protein>
    <submittedName>
        <fullName evidence="2">Uncharacterized protein</fullName>
    </submittedName>
</protein>
<keyword evidence="1" id="KW-0472">Membrane</keyword>
<keyword evidence="3" id="KW-1185">Reference proteome</keyword>
<accession>A0AA37FA93</accession>
<feature type="transmembrane region" description="Helical" evidence="1">
    <location>
        <begin position="9"/>
        <end position="27"/>
    </location>
</feature>
<evidence type="ECO:0000313" key="3">
    <source>
        <dbReference type="Proteomes" id="UP000632195"/>
    </source>
</evidence>
<organism evidence="2 3">
    <name type="scientific">Thermogymnomonas acidicola</name>
    <dbReference type="NCBI Taxonomy" id="399579"/>
    <lineage>
        <taxon>Archaea</taxon>
        <taxon>Methanobacteriati</taxon>
        <taxon>Thermoplasmatota</taxon>
        <taxon>Thermoplasmata</taxon>
        <taxon>Thermoplasmatales</taxon>
        <taxon>Thermogymnomonas</taxon>
    </lineage>
</organism>
<reference evidence="2" key="2">
    <citation type="submission" date="2022-09" db="EMBL/GenBank/DDBJ databases">
        <authorList>
            <person name="Sun Q."/>
            <person name="Ohkuma M."/>
        </authorList>
    </citation>
    <scope>NUCLEOTIDE SEQUENCE</scope>
    <source>
        <strain evidence="2">JCM 13583</strain>
    </source>
</reference>
<proteinExistence type="predicted"/>
<reference evidence="2" key="1">
    <citation type="journal article" date="2014" name="Int. J. Syst. Evol. Microbiol.">
        <title>Complete genome sequence of Corynebacterium casei LMG S-19264T (=DSM 44701T), isolated from a smear-ripened cheese.</title>
        <authorList>
            <consortium name="US DOE Joint Genome Institute (JGI-PGF)"/>
            <person name="Walter F."/>
            <person name="Albersmeier A."/>
            <person name="Kalinowski J."/>
            <person name="Ruckert C."/>
        </authorList>
    </citation>
    <scope>NUCLEOTIDE SEQUENCE</scope>
    <source>
        <strain evidence="2">JCM 13583</strain>
    </source>
</reference>
<feature type="transmembrane region" description="Helical" evidence="1">
    <location>
        <begin position="83"/>
        <end position="104"/>
    </location>
</feature>
<evidence type="ECO:0000313" key="2">
    <source>
        <dbReference type="EMBL" id="GGM78640.1"/>
    </source>
</evidence>
<keyword evidence="1" id="KW-0812">Transmembrane</keyword>
<feature type="transmembrane region" description="Helical" evidence="1">
    <location>
        <begin position="39"/>
        <end position="62"/>
    </location>
</feature>
<gene>
    <name evidence="2" type="ORF">GCM10007108_16030</name>
</gene>